<evidence type="ECO:0000256" key="11">
    <source>
        <dbReference type="ARBA" id="ARBA00041266"/>
    </source>
</evidence>
<reference evidence="17 18" key="1">
    <citation type="submission" date="2013-04" db="EMBL/GenBank/DDBJ databases">
        <title>Hyphomonas sp. T24B3 Genome Sequencing.</title>
        <authorList>
            <person name="Lai Q."/>
            <person name="Shao Z."/>
        </authorList>
    </citation>
    <scope>NUCLEOTIDE SEQUENCE [LARGE SCALE GENOMIC DNA]</scope>
    <source>
        <strain evidence="17 18">T24B3</strain>
    </source>
</reference>
<comment type="caution">
    <text evidence="17">The sequence shown here is derived from an EMBL/GenBank/DDBJ whole genome shotgun (WGS) entry which is preliminary data.</text>
</comment>
<dbReference type="Gene3D" id="3.30.2350.10">
    <property type="entry name" value="Pseudouridine synthase"/>
    <property type="match status" value="1"/>
</dbReference>
<dbReference type="SUPFAM" id="SSF55120">
    <property type="entry name" value="Pseudouridine synthase"/>
    <property type="match status" value="1"/>
</dbReference>
<dbReference type="PANTHER" id="PTHR21600:SF91">
    <property type="entry name" value="DUAL-SPECIFICITY RNA PSEUDOURIDINE SYNTHASE RLUA"/>
    <property type="match status" value="1"/>
</dbReference>
<keyword evidence="18" id="KW-1185">Reference proteome</keyword>
<dbReference type="GO" id="GO:0000455">
    <property type="term" value="P:enzyme-directed rRNA pseudouridine synthesis"/>
    <property type="evidence" value="ECO:0007669"/>
    <property type="project" value="TreeGrafter"/>
</dbReference>
<dbReference type="Pfam" id="PF00849">
    <property type="entry name" value="PseudoU_synth_2"/>
    <property type="match status" value="1"/>
</dbReference>
<dbReference type="InterPro" id="IPR006224">
    <property type="entry name" value="PsdUridine_synth_RluA-like_CS"/>
</dbReference>
<evidence type="ECO:0000256" key="12">
    <source>
        <dbReference type="ARBA" id="ARBA00042372"/>
    </source>
</evidence>
<evidence type="ECO:0000256" key="1">
    <source>
        <dbReference type="ARBA" id="ARBA00010876"/>
    </source>
</evidence>
<evidence type="ECO:0000256" key="4">
    <source>
        <dbReference type="ARBA" id="ARBA00023235"/>
    </source>
</evidence>
<evidence type="ECO:0000256" key="2">
    <source>
        <dbReference type="ARBA" id="ARBA00022552"/>
    </source>
</evidence>
<evidence type="ECO:0000256" key="6">
    <source>
        <dbReference type="ARBA" id="ARBA00036916"/>
    </source>
</evidence>
<dbReference type="EMBL" id="AWFB01000003">
    <property type="protein sequence ID" value="RAN35689.1"/>
    <property type="molecule type" value="Genomic_DNA"/>
</dbReference>
<dbReference type="EC" id="5.4.99.29" evidence="9"/>
<gene>
    <name evidence="17" type="ORF">HY3_07660</name>
</gene>
<dbReference type="STRING" id="1280941.HY2_06690"/>
<sequence length="221" mass="24494">MPVHTPYIPPSDPLTFLHVDEWLIVADKPAGLLSVPGRGPEKADCARSRAEEAFPGALTVHRLDMATSGLLLFARTPDIQRALSMAFEQGQIEKAYLADVWMGPEEASGLIDLPLIADWPNRPRQKVDHDIGKPSQTRFEVIDRHAAASRVKLTPLTGRSHQLRVHMAELGHPILGDQLYAHDVARNMVRRLHLHASELGFRHPGTGDTIHFTAPCPFEVP</sequence>
<dbReference type="RefSeq" id="WP_034829562.1">
    <property type="nucleotide sequence ID" value="NZ_AWFB01000003.1"/>
</dbReference>
<dbReference type="InterPro" id="IPR050188">
    <property type="entry name" value="RluA_PseudoU_synthase"/>
</dbReference>
<evidence type="ECO:0000256" key="10">
    <source>
        <dbReference type="ARBA" id="ARBA00039988"/>
    </source>
</evidence>
<evidence type="ECO:0000256" key="15">
    <source>
        <dbReference type="ARBA" id="ARBA00043143"/>
    </source>
</evidence>
<comment type="catalytic activity">
    <reaction evidence="5">
        <text>uridine(32) in tRNA = pseudouridine(32) in tRNA</text>
        <dbReference type="Rhea" id="RHEA:42544"/>
        <dbReference type="Rhea" id="RHEA-COMP:10107"/>
        <dbReference type="Rhea" id="RHEA-COMP:10108"/>
        <dbReference type="ChEBI" id="CHEBI:65314"/>
        <dbReference type="ChEBI" id="CHEBI:65315"/>
        <dbReference type="EC" id="5.4.99.28"/>
    </reaction>
</comment>
<dbReference type="CDD" id="cd02869">
    <property type="entry name" value="PseudoU_synth_RluA_like"/>
    <property type="match status" value="1"/>
</dbReference>
<evidence type="ECO:0000256" key="5">
    <source>
        <dbReference type="ARBA" id="ARBA00036184"/>
    </source>
</evidence>
<dbReference type="EC" id="5.4.99.28" evidence="8"/>
<comment type="catalytic activity">
    <reaction evidence="6">
        <text>uridine(746) in 23S rRNA = pseudouridine(746) in 23S rRNA</text>
        <dbReference type="Rhea" id="RHEA:42548"/>
        <dbReference type="Rhea" id="RHEA-COMP:10109"/>
        <dbReference type="Rhea" id="RHEA-COMP:10110"/>
        <dbReference type="ChEBI" id="CHEBI:65314"/>
        <dbReference type="ChEBI" id="CHEBI:65315"/>
        <dbReference type="EC" id="5.4.99.29"/>
    </reaction>
</comment>
<evidence type="ECO:0000256" key="7">
    <source>
        <dbReference type="ARBA" id="ARBA00037305"/>
    </source>
</evidence>
<accession>A0A062TUL5</accession>
<evidence type="ECO:0000313" key="17">
    <source>
        <dbReference type="EMBL" id="RAN35689.1"/>
    </source>
</evidence>
<keyword evidence="3" id="KW-0819">tRNA processing</keyword>
<dbReference type="OrthoDB" id="9807829at2"/>
<dbReference type="InterPro" id="IPR020103">
    <property type="entry name" value="PsdUridine_synth_cat_dom_sf"/>
</dbReference>
<dbReference type="PROSITE" id="PS01129">
    <property type="entry name" value="PSI_RLU"/>
    <property type="match status" value="1"/>
</dbReference>
<comment type="similarity">
    <text evidence="1">Belongs to the pseudouridine synthase RluA family.</text>
</comment>
<dbReference type="GO" id="GO:0003723">
    <property type="term" value="F:RNA binding"/>
    <property type="evidence" value="ECO:0007669"/>
    <property type="project" value="InterPro"/>
</dbReference>
<dbReference type="GO" id="GO:0008033">
    <property type="term" value="P:tRNA processing"/>
    <property type="evidence" value="ECO:0007669"/>
    <property type="project" value="UniProtKB-KW"/>
</dbReference>
<dbReference type="GO" id="GO:0160142">
    <property type="term" value="F:23S rRNA pseudouridine(746) synthase activity"/>
    <property type="evidence" value="ECO:0007669"/>
    <property type="project" value="UniProtKB-EC"/>
</dbReference>
<evidence type="ECO:0000256" key="14">
    <source>
        <dbReference type="ARBA" id="ARBA00042883"/>
    </source>
</evidence>
<comment type="function">
    <text evidence="7">Dual specificity enzyme that catalyzes the synthesis of pseudouridine from uracil-746 in 23S ribosomal RNA and from uracil-32 in the anticodon stem and loop of transfer RNAs.</text>
</comment>
<feature type="domain" description="Pseudouridine synthase RsuA/RluA-like" evidence="16">
    <location>
        <begin position="23"/>
        <end position="168"/>
    </location>
</feature>
<keyword evidence="4" id="KW-0413">Isomerase</keyword>
<evidence type="ECO:0000256" key="8">
    <source>
        <dbReference type="ARBA" id="ARBA00038944"/>
    </source>
</evidence>
<dbReference type="GO" id="GO:0160151">
    <property type="term" value="F:tRNA pseudouridine(32) synthase activity"/>
    <property type="evidence" value="ECO:0007669"/>
    <property type="project" value="UniProtKB-EC"/>
</dbReference>
<organism evidence="17 18">
    <name type="scientific">Hyphomonas pacifica</name>
    <dbReference type="NCBI Taxonomy" id="1280941"/>
    <lineage>
        <taxon>Bacteria</taxon>
        <taxon>Pseudomonadati</taxon>
        <taxon>Pseudomonadota</taxon>
        <taxon>Alphaproteobacteria</taxon>
        <taxon>Hyphomonadales</taxon>
        <taxon>Hyphomonadaceae</taxon>
        <taxon>Hyphomonas</taxon>
    </lineage>
</organism>
<dbReference type="InterPro" id="IPR006145">
    <property type="entry name" value="PsdUridine_synth_RsuA/RluA"/>
</dbReference>
<name>A0A062TUL5_9PROT</name>
<dbReference type="eggNOG" id="COG0564">
    <property type="taxonomic scope" value="Bacteria"/>
</dbReference>
<accession>A0A328JT49</accession>
<keyword evidence="2" id="KW-0698">rRNA processing</keyword>
<evidence type="ECO:0000259" key="16">
    <source>
        <dbReference type="Pfam" id="PF00849"/>
    </source>
</evidence>
<proteinExistence type="inferred from homology"/>
<dbReference type="Proteomes" id="UP000249123">
    <property type="component" value="Unassembled WGS sequence"/>
</dbReference>
<evidence type="ECO:0000256" key="3">
    <source>
        <dbReference type="ARBA" id="ARBA00022694"/>
    </source>
</evidence>
<evidence type="ECO:0000256" key="13">
    <source>
        <dbReference type="ARBA" id="ARBA00042844"/>
    </source>
</evidence>
<evidence type="ECO:0000256" key="9">
    <source>
        <dbReference type="ARBA" id="ARBA00038945"/>
    </source>
</evidence>
<protein>
    <recommendedName>
        <fullName evidence="10">Dual-specificity RNA pseudouridine synthase RluA</fullName>
        <ecNumber evidence="8">5.4.99.28</ecNumber>
        <ecNumber evidence="9">5.4.99.29</ecNumber>
    </recommendedName>
    <alternativeName>
        <fullName evidence="11">23S rRNA pseudouridine(746) synthase</fullName>
    </alternativeName>
    <alternativeName>
        <fullName evidence="14">Ribosomal large subunit pseudouridine synthase A</fullName>
    </alternativeName>
    <alternativeName>
        <fullName evidence="13">rRNA pseudouridylate synthase A</fullName>
    </alternativeName>
    <alternativeName>
        <fullName evidence="15">rRNA-uridine isomerase A</fullName>
    </alternativeName>
    <alternativeName>
        <fullName evidence="12">tRNA pseudouridine(32) synthase</fullName>
    </alternativeName>
</protein>
<dbReference type="PANTHER" id="PTHR21600">
    <property type="entry name" value="MITOCHONDRIAL RNA PSEUDOURIDINE SYNTHASE"/>
    <property type="match status" value="1"/>
</dbReference>
<evidence type="ECO:0000313" key="18">
    <source>
        <dbReference type="Proteomes" id="UP000249123"/>
    </source>
</evidence>
<dbReference type="AlphaFoldDB" id="A0A062TUL5"/>